<dbReference type="InterPro" id="IPR004358">
    <property type="entry name" value="Sig_transdc_His_kin-like_C"/>
</dbReference>
<dbReference type="PANTHER" id="PTHR43304:SF1">
    <property type="entry name" value="PAC DOMAIN-CONTAINING PROTEIN"/>
    <property type="match status" value="1"/>
</dbReference>
<accession>A0ABV2U110</accession>
<dbReference type="InterPro" id="IPR003661">
    <property type="entry name" value="HisK_dim/P_dom"/>
</dbReference>
<dbReference type="InterPro" id="IPR001610">
    <property type="entry name" value="PAC"/>
</dbReference>
<evidence type="ECO:0000259" key="7">
    <source>
        <dbReference type="PROSITE" id="PS50109"/>
    </source>
</evidence>
<name>A0ABV2U110_9FLAO</name>
<dbReference type="Pfam" id="PF08448">
    <property type="entry name" value="PAS_4"/>
    <property type="match status" value="2"/>
</dbReference>
<keyword evidence="4" id="KW-0808">Transferase</keyword>
<dbReference type="PRINTS" id="PR00344">
    <property type="entry name" value="BCTRLSENSOR"/>
</dbReference>
<dbReference type="InterPro" id="IPR013656">
    <property type="entry name" value="PAS_4"/>
</dbReference>
<dbReference type="InterPro" id="IPR000700">
    <property type="entry name" value="PAS-assoc_C"/>
</dbReference>
<keyword evidence="11" id="KW-1185">Reference proteome</keyword>
<keyword evidence="5" id="KW-0418">Kinase</keyword>
<evidence type="ECO:0000256" key="4">
    <source>
        <dbReference type="ARBA" id="ARBA00022679"/>
    </source>
</evidence>
<feature type="domain" description="PAC" evidence="9">
    <location>
        <begin position="632"/>
        <end position="684"/>
    </location>
</feature>
<keyword evidence="6" id="KW-0175">Coiled coil</keyword>
<feature type="domain" description="Histidine kinase" evidence="7">
    <location>
        <begin position="720"/>
        <end position="947"/>
    </location>
</feature>
<evidence type="ECO:0000256" key="6">
    <source>
        <dbReference type="SAM" id="Coils"/>
    </source>
</evidence>
<evidence type="ECO:0000313" key="10">
    <source>
        <dbReference type="EMBL" id="MET7030435.1"/>
    </source>
</evidence>
<evidence type="ECO:0000256" key="5">
    <source>
        <dbReference type="ARBA" id="ARBA00022777"/>
    </source>
</evidence>
<evidence type="ECO:0000256" key="1">
    <source>
        <dbReference type="ARBA" id="ARBA00000085"/>
    </source>
</evidence>
<comment type="catalytic activity">
    <reaction evidence="1">
        <text>ATP + protein L-histidine = ADP + protein N-phospho-L-histidine.</text>
        <dbReference type="EC" id="2.7.13.3"/>
    </reaction>
</comment>
<comment type="caution">
    <text evidence="10">The sequence shown here is derived from an EMBL/GenBank/DDBJ whole genome shotgun (WGS) entry which is preliminary data.</text>
</comment>
<dbReference type="SMART" id="SM00388">
    <property type="entry name" value="HisKA"/>
    <property type="match status" value="1"/>
</dbReference>
<feature type="coiled-coil region" evidence="6">
    <location>
        <begin position="679"/>
        <end position="717"/>
    </location>
</feature>
<evidence type="ECO:0000259" key="8">
    <source>
        <dbReference type="PROSITE" id="PS50112"/>
    </source>
</evidence>
<dbReference type="InterPro" id="IPR013655">
    <property type="entry name" value="PAS_fold_3"/>
</dbReference>
<feature type="domain" description="PAS" evidence="8">
    <location>
        <begin position="432"/>
        <end position="504"/>
    </location>
</feature>
<dbReference type="PROSITE" id="PS50113">
    <property type="entry name" value="PAC"/>
    <property type="match status" value="2"/>
</dbReference>
<dbReference type="Proteomes" id="UP001549773">
    <property type="component" value="Unassembled WGS sequence"/>
</dbReference>
<evidence type="ECO:0000259" key="9">
    <source>
        <dbReference type="PROSITE" id="PS50113"/>
    </source>
</evidence>
<dbReference type="RefSeq" id="WP_354619231.1">
    <property type="nucleotide sequence ID" value="NZ_JBEWYP010000008.1"/>
</dbReference>
<dbReference type="InterPro" id="IPR052162">
    <property type="entry name" value="Sensor_kinase/Photoreceptor"/>
</dbReference>
<dbReference type="CDD" id="cd00130">
    <property type="entry name" value="PAS"/>
    <property type="match status" value="2"/>
</dbReference>
<dbReference type="InterPro" id="IPR035965">
    <property type="entry name" value="PAS-like_dom_sf"/>
</dbReference>
<dbReference type="Gene3D" id="2.10.70.100">
    <property type="match status" value="1"/>
</dbReference>
<gene>
    <name evidence="10" type="ORF">ABXZ32_13585</name>
</gene>
<feature type="domain" description="PAC" evidence="9">
    <location>
        <begin position="506"/>
        <end position="558"/>
    </location>
</feature>
<evidence type="ECO:0000256" key="2">
    <source>
        <dbReference type="ARBA" id="ARBA00012438"/>
    </source>
</evidence>
<dbReference type="SUPFAM" id="SSF55785">
    <property type="entry name" value="PYP-like sensor domain (PAS domain)"/>
    <property type="match status" value="4"/>
</dbReference>
<dbReference type="SUPFAM" id="SSF47384">
    <property type="entry name" value="Homodimeric domain of signal transducing histidine kinase"/>
    <property type="match status" value="1"/>
</dbReference>
<dbReference type="CDD" id="cd00082">
    <property type="entry name" value="HisKA"/>
    <property type="match status" value="1"/>
</dbReference>
<evidence type="ECO:0000313" key="11">
    <source>
        <dbReference type="Proteomes" id="UP001549773"/>
    </source>
</evidence>
<dbReference type="InterPro" id="IPR003594">
    <property type="entry name" value="HATPase_dom"/>
</dbReference>
<protein>
    <recommendedName>
        <fullName evidence="2">histidine kinase</fullName>
        <ecNumber evidence="2">2.7.13.3</ecNumber>
    </recommendedName>
</protein>
<dbReference type="PANTHER" id="PTHR43304">
    <property type="entry name" value="PHYTOCHROME-LIKE PROTEIN CPH1"/>
    <property type="match status" value="1"/>
</dbReference>
<dbReference type="Gene3D" id="1.10.287.130">
    <property type="match status" value="1"/>
</dbReference>
<dbReference type="Pfam" id="PF02518">
    <property type="entry name" value="HATPase_c"/>
    <property type="match status" value="1"/>
</dbReference>
<dbReference type="PROSITE" id="PS50109">
    <property type="entry name" value="HIS_KIN"/>
    <property type="match status" value="1"/>
</dbReference>
<organism evidence="10 11">
    <name type="scientific">Sediminicola luteus</name>
    <dbReference type="NCBI Taxonomy" id="319238"/>
    <lineage>
        <taxon>Bacteria</taxon>
        <taxon>Pseudomonadati</taxon>
        <taxon>Bacteroidota</taxon>
        <taxon>Flavobacteriia</taxon>
        <taxon>Flavobacteriales</taxon>
        <taxon>Flavobacteriaceae</taxon>
        <taxon>Sediminicola</taxon>
    </lineage>
</organism>
<dbReference type="Gene3D" id="3.30.565.10">
    <property type="entry name" value="Histidine kinase-like ATPase, C-terminal domain"/>
    <property type="match status" value="1"/>
</dbReference>
<dbReference type="PROSITE" id="PS50112">
    <property type="entry name" value="PAS"/>
    <property type="match status" value="2"/>
</dbReference>
<dbReference type="SMART" id="SM00086">
    <property type="entry name" value="PAC"/>
    <property type="match status" value="3"/>
</dbReference>
<dbReference type="NCBIfam" id="TIGR00229">
    <property type="entry name" value="sensory_box"/>
    <property type="match status" value="2"/>
</dbReference>
<proteinExistence type="predicted"/>
<dbReference type="SMART" id="SM00091">
    <property type="entry name" value="PAS"/>
    <property type="match status" value="4"/>
</dbReference>
<sequence length="947" mass="108768">MTHHNKLSFLNEGGEMGRLIKEKDWTKSPLGPIETWPQSLCTSLSIILHTNQPMLIFWGQEYLCFFNDAHKPSLGLDNKYLSVLGEPTSETFPEAWDFIKPLFKEVYETQKGIYLENQLIPILRNGKMEDAYWTVNYSPIISAKGNTEGVFVTSNEATSMIMEKVIAEEVDERFRSAVKQAPVSIGVYKGPDFIVEMVNDAYLELADMEEQDLLEKPLFDSIPEARKGTEDILKHVYDTGEIYKGTEFPISINRYGNTDIGYFNLMCQALKKEDGEIFGTIGVAVEVTELVKAKHSLLESERKFRNLVMQSPIPMTVFKGKKHTVELANEAMINNIWRKNEDEVLGREILDIFPELIDQKFLALLDAVLETGKPYKEKEALALVMGNDGMRKLYVDIDYSPLISTDNTVEGLIVTTIDVTEKVTSRKKIEEAETRLRLATEAAEMATFELDLNKRNIIYSPKLAEIFGHDRTANLSHEEMREQIHPDDIDSIVLKAFEKAFNTGIYFYEARLITPSKEIKWIRTHGKIYYDDEGKPTKLIGVLRDITEDKISQQTLLESEQKFRLLADSMPQQIWTSDANGNLNYFNKAVFEYTGLNQDEILDLGWLDIIHPEDRDENLRLWLESVKTGKDFILEHRFRRYDGSYHWILSKASPQKDEYGTIQRWVGASTDIQEQKMFSKELEKKVKERTRMLKESNNKLEDSIEELQKMNVELQSFAYVSSHDLQEPLRKIQTFISRILEKDRDTLSDSGKNYFGRIQDSANRMQNLIKDLLSYSRTNITGNEFKKVNLNDIIEEAQLDLKEKLDAKNGSMQIGDMCEVTIIPFQFVQLMSNLISNSIKFSIPGIPPHIKITSLEVNGEEMEDFDLIPQVRYCHISYSDNGIGFDSEYKDKIFEVFQRLHGKNEYEGTGIGLAIVKKIVMNHDGFISAVGKPNKGVTFDIFIPVEQ</sequence>
<dbReference type="InterPro" id="IPR036097">
    <property type="entry name" value="HisK_dim/P_sf"/>
</dbReference>
<evidence type="ECO:0000256" key="3">
    <source>
        <dbReference type="ARBA" id="ARBA00022553"/>
    </source>
</evidence>
<dbReference type="Pfam" id="PF08447">
    <property type="entry name" value="PAS_3"/>
    <property type="match status" value="2"/>
</dbReference>
<dbReference type="EC" id="2.7.13.3" evidence="2"/>
<dbReference type="InterPro" id="IPR000014">
    <property type="entry name" value="PAS"/>
</dbReference>
<dbReference type="Gene3D" id="3.30.450.20">
    <property type="entry name" value="PAS domain"/>
    <property type="match status" value="5"/>
</dbReference>
<dbReference type="Pfam" id="PF00512">
    <property type="entry name" value="HisKA"/>
    <property type="match status" value="1"/>
</dbReference>
<dbReference type="SUPFAM" id="SSF55874">
    <property type="entry name" value="ATPase domain of HSP90 chaperone/DNA topoisomerase II/histidine kinase"/>
    <property type="match status" value="1"/>
</dbReference>
<dbReference type="EMBL" id="JBEWYP010000008">
    <property type="protein sequence ID" value="MET7030435.1"/>
    <property type="molecule type" value="Genomic_DNA"/>
</dbReference>
<keyword evidence="3" id="KW-0597">Phosphoprotein</keyword>
<dbReference type="InterPro" id="IPR036890">
    <property type="entry name" value="HATPase_C_sf"/>
</dbReference>
<dbReference type="InterPro" id="IPR005467">
    <property type="entry name" value="His_kinase_dom"/>
</dbReference>
<reference evidence="10 11" key="1">
    <citation type="submission" date="2024-07" db="EMBL/GenBank/DDBJ databases">
        <title>The genome sequence of type strain Sediminicola luteus GDMCC 1.2596T.</title>
        <authorList>
            <person name="Liu Y."/>
        </authorList>
    </citation>
    <scope>NUCLEOTIDE SEQUENCE [LARGE SCALE GENOMIC DNA]</scope>
    <source>
        <strain evidence="10 11">GDMCC 1.2596</strain>
    </source>
</reference>
<feature type="domain" description="PAS" evidence="8">
    <location>
        <begin position="559"/>
        <end position="630"/>
    </location>
</feature>
<dbReference type="SMART" id="SM00387">
    <property type="entry name" value="HATPase_c"/>
    <property type="match status" value="1"/>
</dbReference>